<dbReference type="GO" id="GO:0003723">
    <property type="term" value="F:RNA binding"/>
    <property type="evidence" value="ECO:0007669"/>
    <property type="project" value="UniProtKB-KW"/>
</dbReference>
<evidence type="ECO:0000256" key="5">
    <source>
        <dbReference type="ARBA" id="ARBA00023242"/>
    </source>
</evidence>
<dbReference type="PANTHER" id="PTHR45922">
    <property type="entry name" value="CLEAVAGE AND POLYADENYLATION SPECIFICITY FACTOR SUBUNIT 2"/>
    <property type="match status" value="1"/>
</dbReference>
<comment type="similarity">
    <text evidence="2 6">Belongs to the metallo-beta-lactamase superfamily. RNA-metabolizing metallo-beta-lactamase-like family. CPSF2/YSH1 subfamily.</text>
</comment>
<keyword evidence="10" id="KW-1185">Reference proteome</keyword>
<protein>
    <recommendedName>
        <fullName evidence="6">Cleavage and polyadenylation specificity factor subunit 2</fullName>
    </recommendedName>
    <alternativeName>
        <fullName evidence="6">Cleavage and polyadenylation specificity factor 100 kDa subunit</fullName>
    </alternativeName>
</protein>
<dbReference type="EMBL" id="JADGJQ010000058">
    <property type="protein sequence ID" value="KAJ3174952.1"/>
    <property type="molecule type" value="Genomic_DNA"/>
</dbReference>
<evidence type="ECO:0000256" key="4">
    <source>
        <dbReference type="ARBA" id="ARBA00022884"/>
    </source>
</evidence>
<keyword evidence="5 6" id="KW-0539">Nucleus</keyword>
<dbReference type="FunFam" id="3.60.15.10:FF:000008">
    <property type="entry name" value="Cleavage and polyadenylation specificity factor subunit 2"/>
    <property type="match status" value="1"/>
</dbReference>
<dbReference type="InterPro" id="IPR035639">
    <property type="entry name" value="CPSF2_MBL"/>
</dbReference>
<dbReference type="CDD" id="cd16293">
    <property type="entry name" value="CPSF2-like_MBL-fold"/>
    <property type="match status" value="1"/>
</dbReference>
<keyword evidence="4 6" id="KW-0694">RNA-binding</keyword>
<sequence>MTAYIKFTAISGAHNEDPLCYLLEVDEAKLLLDCGWTDKFDPDDLKHLKRIAKQVDAVLLSHADVDHLGAYPYALGHLGLTCTSYGTFPVHDMGQICMYDAYQSRADVEDFKTFTLDHVDAAFEKMVTLRYSQPFSLSGKCKGITITAYAAGHTVGGTIWKIKKDTDEIVYAVDYNHKKDRHLNGTVLMSTEALARPSVLITDAYNAKNEQPLRKTRDAALVDTITAALNANASVLIPVDSSTRVLELAYLLEQHWAFHRLHYPLAFLAHQSYRTMSLAKTMLEWMGDGIAQAFTQRREAPFDLKYMRTLYRLQDLEKIKGPKIVLASLSSLDTGWSQQIFRDWAAIEQNIVILPDRGAPGSLTRTLYDEWNARADARTADGIRPATNVELDIPLCAKRKIPLEGDELAQHLALEQQQREADAIAAAKARALLEEDESDMDDDEGEVAEVANILASGYDIYVKDQTRTGGFFKQSQSYRMFPVIDTRKRVDDYGEQIDPQVYTRGEYQYEKQQVEEVEEPQPMEIDKIRPEEEQIPSKYITTDIVLNVRCKVIYIDFEGRSDGQSIRNILPQVAPRKLILVRGSVEATKHLAEYCLATESITSEVFTPQIGECINVSAATNIYQVKLTDSLVSSLKMSEMSDYELAYVSGIVRFPSNENDTKAPEAGDTEALDLTSSPTSSPTAPRPQPATQEIPILDLTPLPMQKRHRPILVGDVKLSEFRRLLQSEGFVTEFGRAGVLVVNPGSSEAVVVTRAAAGKLSMEGRAGDVFYKVRKLLYSQHAIL</sequence>
<organism evidence="9 10">
    <name type="scientific">Geranomyces variabilis</name>
    <dbReference type="NCBI Taxonomy" id="109894"/>
    <lineage>
        <taxon>Eukaryota</taxon>
        <taxon>Fungi</taxon>
        <taxon>Fungi incertae sedis</taxon>
        <taxon>Chytridiomycota</taxon>
        <taxon>Chytridiomycota incertae sedis</taxon>
        <taxon>Chytridiomycetes</taxon>
        <taxon>Spizellomycetales</taxon>
        <taxon>Powellomycetaceae</taxon>
        <taxon>Geranomyces</taxon>
    </lineage>
</organism>
<evidence type="ECO:0000256" key="1">
    <source>
        <dbReference type="ARBA" id="ARBA00004123"/>
    </source>
</evidence>
<dbReference type="AlphaFoldDB" id="A0AAD5THF3"/>
<dbReference type="SUPFAM" id="SSF56281">
    <property type="entry name" value="Metallo-hydrolase/oxidoreductase"/>
    <property type="match status" value="1"/>
</dbReference>
<dbReference type="InterPro" id="IPR001279">
    <property type="entry name" value="Metallo-B-lactamas"/>
</dbReference>
<feature type="region of interest" description="Disordered" evidence="7">
    <location>
        <begin position="657"/>
        <end position="692"/>
    </location>
</feature>
<keyword evidence="3 6" id="KW-0507">mRNA processing</keyword>
<proteinExistence type="inferred from homology"/>
<dbReference type="Gene3D" id="3.60.15.10">
    <property type="entry name" value="Ribonuclease Z/Hydroxyacylglutathione hydrolase-like"/>
    <property type="match status" value="1"/>
</dbReference>
<dbReference type="InterPro" id="IPR011108">
    <property type="entry name" value="RMMBL"/>
</dbReference>
<dbReference type="Pfam" id="PF16661">
    <property type="entry name" value="Lactamase_B_6"/>
    <property type="match status" value="1"/>
</dbReference>
<name>A0AAD5THF3_9FUNG</name>
<dbReference type="InterPro" id="IPR022712">
    <property type="entry name" value="Beta_Casp"/>
</dbReference>
<evidence type="ECO:0000256" key="6">
    <source>
        <dbReference type="RuleBase" id="RU365006"/>
    </source>
</evidence>
<dbReference type="InterPro" id="IPR025069">
    <property type="entry name" value="Cpsf2_C"/>
</dbReference>
<evidence type="ECO:0000313" key="10">
    <source>
        <dbReference type="Proteomes" id="UP001212152"/>
    </source>
</evidence>
<reference evidence="9" key="1">
    <citation type="submission" date="2020-05" db="EMBL/GenBank/DDBJ databases">
        <title>Phylogenomic resolution of chytrid fungi.</title>
        <authorList>
            <person name="Stajich J.E."/>
            <person name="Amses K."/>
            <person name="Simmons R."/>
            <person name="Seto K."/>
            <person name="Myers J."/>
            <person name="Bonds A."/>
            <person name="Quandt C.A."/>
            <person name="Barry K."/>
            <person name="Liu P."/>
            <person name="Grigoriev I."/>
            <person name="Longcore J.E."/>
            <person name="James T.Y."/>
        </authorList>
    </citation>
    <scope>NUCLEOTIDE SEQUENCE</scope>
    <source>
        <strain evidence="9">JEL0379</strain>
    </source>
</reference>
<evidence type="ECO:0000256" key="7">
    <source>
        <dbReference type="SAM" id="MobiDB-lite"/>
    </source>
</evidence>
<comment type="subcellular location">
    <subcellularLocation>
        <location evidence="1 6">Nucleus</location>
    </subcellularLocation>
</comment>
<feature type="domain" description="Beta-Casp" evidence="8">
    <location>
        <begin position="245"/>
        <end position="367"/>
    </location>
</feature>
<dbReference type="InterPro" id="IPR027075">
    <property type="entry name" value="CPSF2"/>
</dbReference>
<evidence type="ECO:0000256" key="2">
    <source>
        <dbReference type="ARBA" id="ARBA00010624"/>
    </source>
</evidence>
<accession>A0AAD5THF3</accession>
<dbReference type="Pfam" id="PF07521">
    <property type="entry name" value="RMMBL"/>
    <property type="match status" value="1"/>
</dbReference>
<evidence type="ECO:0000259" key="8">
    <source>
        <dbReference type="SMART" id="SM01027"/>
    </source>
</evidence>
<dbReference type="Pfam" id="PF10996">
    <property type="entry name" value="Beta-Casp"/>
    <property type="match status" value="1"/>
</dbReference>
<evidence type="ECO:0000256" key="3">
    <source>
        <dbReference type="ARBA" id="ARBA00022664"/>
    </source>
</evidence>
<gene>
    <name evidence="9" type="primary">CPSF2</name>
    <name evidence="9" type="ORF">HDU87_006618</name>
</gene>
<dbReference type="PANTHER" id="PTHR45922:SF1">
    <property type="entry name" value="CLEAVAGE AND POLYADENYLATION SPECIFICITY FACTOR SUBUNIT 2"/>
    <property type="match status" value="1"/>
</dbReference>
<comment type="caution">
    <text evidence="9">The sequence shown here is derived from an EMBL/GenBank/DDBJ whole genome shotgun (WGS) entry which is preliminary data.</text>
</comment>
<dbReference type="Pfam" id="PF13299">
    <property type="entry name" value="CPSF100_C"/>
    <property type="match status" value="1"/>
</dbReference>
<evidence type="ECO:0000313" key="9">
    <source>
        <dbReference type="EMBL" id="KAJ3174952.1"/>
    </source>
</evidence>
<dbReference type="InterPro" id="IPR036866">
    <property type="entry name" value="RibonucZ/Hydroxyglut_hydro"/>
</dbReference>
<dbReference type="SMART" id="SM01027">
    <property type="entry name" value="Beta-Casp"/>
    <property type="match status" value="1"/>
</dbReference>
<dbReference type="GO" id="GO:0005847">
    <property type="term" value="C:mRNA cleavage and polyadenylation specificity factor complex"/>
    <property type="evidence" value="ECO:0007669"/>
    <property type="project" value="InterPro"/>
</dbReference>
<dbReference type="Proteomes" id="UP001212152">
    <property type="component" value="Unassembled WGS sequence"/>
</dbReference>
<dbReference type="GO" id="GO:0006398">
    <property type="term" value="P:mRNA 3'-end processing by stem-loop binding and cleavage"/>
    <property type="evidence" value="ECO:0007669"/>
    <property type="project" value="InterPro"/>
</dbReference>